<evidence type="ECO:0000313" key="7">
    <source>
        <dbReference type="RefSeq" id="XP_034244897.1"/>
    </source>
</evidence>
<dbReference type="Pfam" id="PF13927">
    <property type="entry name" value="Ig_3"/>
    <property type="match status" value="1"/>
</dbReference>
<dbReference type="KEGG" id="tpal:117647299"/>
<feature type="domain" description="Ig-like" evidence="5">
    <location>
        <begin position="8"/>
        <end position="101"/>
    </location>
</feature>
<feature type="domain" description="Ig-like" evidence="5">
    <location>
        <begin position="103"/>
        <end position="187"/>
    </location>
</feature>
<dbReference type="CDD" id="cd00096">
    <property type="entry name" value="Ig"/>
    <property type="match status" value="1"/>
</dbReference>
<dbReference type="RefSeq" id="XP_034244897.1">
    <property type="nucleotide sequence ID" value="XM_034389006.1"/>
</dbReference>
<dbReference type="PANTHER" id="PTHR12231">
    <property type="entry name" value="CTX-RELATED TYPE I TRANSMEMBRANE PROTEIN"/>
    <property type="match status" value="1"/>
</dbReference>
<dbReference type="Pfam" id="PF07679">
    <property type="entry name" value="I-set"/>
    <property type="match status" value="1"/>
</dbReference>
<gene>
    <name evidence="7" type="primary">LOC117647299</name>
</gene>
<dbReference type="SUPFAM" id="SSF48726">
    <property type="entry name" value="Immunoglobulin"/>
    <property type="match status" value="3"/>
</dbReference>
<dbReference type="AlphaFoldDB" id="A0A6P8ZBA3"/>
<evidence type="ECO:0000259" key="5">
    <source>
        <dbReference type="PROSITE" id="PS50835"/>
    </source>
</evidence>
<dbReference type="InterPro" id="IPR013783">
    <property type="entry name" value="Ig-like_fold"/>
</dbReference>
<keyword evidence="1" id="KW-0732">Signal</keyword>
<dbReference type="SMART" id="SM00408">
    <property type="entry name" value="IGc2"/>
    <property type="match status" value="2"/>
</dbReference>
<dbReference type="OrthoDB" id="6159398at2759"/>
<protein>
    <submittedName>
        <fullName evidence="7">Neurotrimin-like</fullName>
    </submittedName>
</protein>
<sequence>MALQGPKPAFTQPGYDIDVLLGEQFQLDCRVKNAEKHVIMWRRGPTLVSFAQTMASPSTRMAVNANHTLTVSNANWSDSGVFECGVGSLRNFTQASTVNVMGPTTPVKLPADETDREVAWNSTVVLRCPATGRPQPRVKWLKRGVRGVLNTGPNLTIREARRHHSGTYVCVLFNGIGSRIVQRIKVKVQYPPEIQCADESKPDWKRGTIQVSIVCTADALPAVHLVSWTVPGNSLGPIRLDSRSESTTVGRYLGRASSDFARIEFVIANFTHHDLGTYTIWVNNSVAGTAVKHNVTSNAQPVVFTSPDESPSETAFNVSFRYKSHLPPLEIRVMYRNHHSDGPLNLVYDSQGLLVSPGFGEKSVNTYAVKKKWQGAEAGLNGWIEKEVKRPRLQETYTVSLLGLEPASAYEVFVQLRNKEGWNAVEEPFQFSTKGMMLVKRQHQQQLLAHDAVEAATSSGSRSGASLARLALGFLLMAL</sequence>
<keyword evidence="2" id="KW-0677">Repeat</keyword>
<evidence type="ECO:0000256" key="1">
    <source>
        <dbReference type="ARBA" id="ARBA00022729"/>
    </source>
</evidence>
<dbReference type="InterPro" id="IPR051170">
    <property type="entry name" value="Neural/epithelial_adhesion"/>
</dbReference>
<dbReference type="Proteomes" id="UP000515158">
    <property type="component" value="Unplaced"/>
</dbReference>
<dbReference type="SMART" id="SM00409">
    <property type="entry name" value="IG"/>
    <property type="match status" value="3"/>
</dbReference>
<evidence type="ECO:0000256" key="3">
    <source>
        <dbReference type="ARBA" id="ARBA00023157"/>
    </source>
</evidence>
<dbReference type="InterPro" id="IPR013098">
    <property type="entry name" value="Ig_I-set"/>
</dbReference>
<organism evidence="7">
    <name type="scientific">Thrips palmi</name>
    <name type="common">Melon thrips</name>
    <dbReference type="NCBI Taxonomy" id="161013"/>
    <lineage>
        <taxon>Eukaryota</taxon>
        <taxon>Metazoa</taxon>
        <taxon>Ecdysozoa</taxon>
        <taxon>Arthropoda</taxon>
        <taxon>Hexapoda</taxon>
        <taxon>Insecta</taxon>
        <taxon>Pterygota</taxon>
        <taxon>Neoptera</taxon>
        <taxon>Paraneoptera</taxon>
        <taxon>Thysanoptera</taxon>
        <taxon>Terebrantia</taxon>
        <taxon>Thripoidea</taxon>
        <taxon>Thripidae</taxon>
        <taxon>Thrips</taxon>
    </lineage>
</organism>
<evidence type="ECO:0000313" key="6">
    <source>
        <dbReference type="Proteomes" id="UP000515158"/>
    </source>
</evidence>
<evidence type="ECO:0000256" key="2">
    <source>
        <dbReference type="ARBA" id="ARBA00022737"/>
    </source>
</evidence>
<evidence type="ECO:0000256" key="4">
    <source>
        <dbReference type="ARBA" id="ARBA00023319"/>
    </source>
</evidence>
<reference evidence="7" key="1">
    <citation type="submission" date="2025-08" db="UniProtKB">
        <authorList>
            <consortium name="RefSeq"/>
        </authorList>
    </citation>
    <scope>IDENTIFICATION</scope>
    <source>
        <tissue evidence="7">Total insect</tissue>
    </source>
</reference>
<dbReference type="GeneID" id="117647299"/>
<dbReference type="InterPro" id="IPR003599">
    <property type="entry name" value="Ig_sub"/>
</dbReference>
<keyword evidence="6" id="KW-1185">Reference proteome</keyword>
<name>A0A6P8ZBA3_THRPL</name>
<dbReference type="InterPro" id="IPR003598">
    <property type="entry name" value="Ig_sub2"/>
</dbReference>
<proteinExistence type="predicted"/>
<dbReference type="PANTHER" id="PTHR12231:SF253">
    <property type="entry name" value="DPR-INTERACTING PROTEIN ETA, ISOFORM B-RELATED"/>
    <property type="match status" value="1"/>
</dbReference>
<dbReference type="Gene3D" id="2.60.40.10">
    <property type="entry name" value="Immunoglobulins"/>
    <property type="match status" value="3"/>
</dbReference>
<dbReference type="InterPro" id="IPR007110">
    <property type="entry name" value="Ig-like_dom"/>
</dbReference>
<dbReference type="PROSITE" id="PS50835">
    <property type="entry name" value="IG_LIKE"/>
    <property type="match status" value="3"/>
</dbReference>
<feature type="domain" description="Ig-like" evidence="5">
    <location>
        <begin position="192"/>
        <end position="296"/>
    </location>
</feature>
<accession>A0A6P8ZBA3</accession>
<dbReference type="InterPro" id="IPR036179">
    <property type="entry name" value="Ig-like_dom_sf"/>
</dbReference>
<dbReference type="InParanoid" id="A0A6P8ZBA3"/>
<keyword evidence="4" id="KW-0393">Immunoglobulin domain</keyword>
<keyword evidence="3" id="KW-1015">Disulfide bond</keyword>